<dbReference type="Pfam" id="PF14634">
    <property type="entry name" value="zf-RING_5"/>
    <property type="match status" value="1"/>
</dbReference>
<dbReference type="InterPro" id="IPR017907">
    <property type="entry name" value="Znf_RING_CS"/>
</dbReference>
<keyword evidence="7" id="KW-1185">Reference proteome</keyword>
<dbReference type="PROSITE" id="PS00518">
    <property type="entry name" value="ZF_RING_1"/>
    <property type="match status" value="1"/>
</dbReference>
<evidence type="ECO:0000256" key="1">
    <source>
        <dbReference type="ARBA" id="ARBA00022723"/>
    </source>
</evidence>
<evidence type="ECO:0000256" key="2">
    <source>
        <dbReference type="ARBA" id="ARBA00022771"/>
    </source>
</evidence>
<evidence type="ECO:0000256" key="3">
    <source>
        <dbReference type="ARBA" id="ARBA00022833"/>
    </source>
</evidence>
<organism evidence="6 7">
    <name type="scientific">Oikopleura dioica</name>
    <name type="common">Tunicate</name>
    <dbReference type="NCBI Taxonomy" id="34765"/>
    <lineage>
        <taxon>Eukaryota</taxon>
        <taxon>Metazoa</taxon>
        <taxon>Chordata</taxon>
        <taxon>Tunicata</taxon>
        <taxon>Appendicularia</taxon>
        <taxon>Copelata</taxon>
        <taxon>Oikopleuridae</taxon>
        <taxon>Oikopleura</taxon>
    </lineage>
</organism>
<accession>A0ABN7SDN4</accession>
<sequence length="122" mass="14289">MLVKSLSQTISAVWFFIKKFFFGIPQSREIAASEDVEAQLSLVETDLDAPERRGKKRKHENHDGHYCKICGQEYDTEKHRPAFVGKCYHTFCIKCIDTLRFTECLQLTVQISSLFFNYYFGY</sequence>
<evidence type="ECO:0000313" key="6">
    <source>
        <dbReference type="EMBL" id="CAG5094253.1"/>
    </source>
</evidence>
<keyword evidence="1" id="KW-0479">Metal-binding</keyword>
<evidence type="ECO:0000256" key="4">
    <source>
        <dbReference type="PROSITE-ProRule" id="PRU00175"/>
    </source>
</evidence>
<feature type="domain" description="RING-type" evidence="5">
    <location>
        <begin position="67"/>
        <end position="104"/>
    </location>
</feature>
<dbReference type="PROSITE" id="PS50089">
    <property type="entry name" value="ZF_RING_2"/>
    <property type="match status" value="1"/>
</dbReference>
<dbReference type="Proteomes" id="UP001158576">
    <property type="component" value="Chromosome XSR"/>
</dbReference>
<protein>
    <submittedName>
        <fullName evidence="6">Oidioi.mRNA.OKI2018_I69.XSR.g13391.t1.cds</fullName>
    </submittedName>
</protein>
<evidence type="ECO:0000259" key="5">
    <source>
        <dbReference type="PROSITE" id="PS50089"/>
    </source>
</evidence>
<reference evidence="6 7" key="1">
    <citation type="submission" date="2021-04" db="EMBL/GenBank/DDBJ databases">
        <authorList>
            <person name="Bliznina A."/>
        </authorList>
    </citation>
    <scope>NUCLEOTIDE SEQUENCE [LARGE SCALE GENOMIC DNA]</scope>
</reference>
<proteinExistence type="predicted"/>
<dbReference type="EMBL" id="OU015569">
    <property type="protein sequence ID" value="CAG5094253.1"/>
    <property type="molecule type" value="Genomic_DNA"/>
</dbReference>
<dbReference type="SUPFAM" id="SSF57850">
    <property type="entry name" value="RING/U-box"/>
    <property type="match status" value="1"/>
</dbReference>
<dbReference type="Gene3D" id="3.30.40.10">
    <property type="entry name" value="Zinc/RING finger domain, C3HC4 (zinc finger)"/>
    <property type="match status" value="1"/>
</dbReference>
<keyword evidence="2 4" id="KW-0863">Zinc-finger</keyword>
<name>A0ABN7SDN4_OIKDI</name>
<evidence type="ECO:0000313" key="7">
    <source>
        <dbReference type="Proteomes" id="UP001158576"/>
    </source>
</evidence>
<dbReference type="InterPro" id="IPR001841">
    <property type="entry name" value="Znf_RING"/>
</dbReference>
<gene>
    <name evidence="6" type="ORF">OKIOD_LOCUS4949</name>
</gene>
<keyword evidence="3" id="KW-0862">Zinc</keyword>
<dbReference type="InterPro" id="IPR013083">
    <property type="entry name" value="Znf_RING/FYVE/PHD"/>
</dbReference>